<name>A0A0V8JRG5_9BACI</name>
<dbReference type="InterPro" id="IPR027417">
    <property type="entry name" value="P-loop_NTPase"/>
</dbReference>
<gene>
    <name evidence="1" type="ORF">AS180_03550</name>
</gene>
<evidence type="ECO:0000313" key="2">
    <source>
        <dbReference type="Proteomes" id="UP000053681"/>
    </source>
</evidence>
<dbReference type="RefSeq" id="WP_062686408.1">
    <property type="nucleotide sequence ID" value="NZ_KQ758630.1"/>
</dbReference>
<dbReference type="Proteomes" id="UP000053681">
    <property type="component" value="Unassembled WGS sequence"/>
</dbReference>
<reference evidence="1 2" key="1">
    <citation type="submission" date="2015-11" db="EMBL/GenBank/DDBJ databases">
        <title>Bacillus caseinolyticus sp nov.</title>
        <authorList>
            <person name="Dastager S.G."/>
            <person name="Mawlankar R."/>
        </authorList>
    </citation>
    <scope>NUCLEOTIDE SEQUENCE [LARGE SCALE GENOMIC DNA]</scope>
    <source>
        <strain evidence="1 2">SGD-V-76</strain>
    </source>
</reference>
<sequence length="564" mass="65489">MNKSTYDFEQLRQQITNKELWRRDQFIVYPFEAGSGKSRESQRFLGEMTKQNDYRALYVQRFVKDNQLEATVARINEFAGKEVAVGITGEDNKSKRKLKKVMEAQILVCSHSMYKQFCRGLHPELIDNRQILVIDERMDLVERISISIEDIGNLWGSFDLYKQGKLMEELAGILKEKFYHYSPLIGSVSKQEMFSIGFKVDCFLKYQTALNELIGVVTDKNHKMLLLKVKNLIKNGGLFFENQFHTFEAISYLMLENNVVLDANGNFDETYSIFKELFSIQNQPSIFDYSQTNFHHFEVKTGKGNLDKYISFFQESLERVEFSNGSQILFVTEKDSVDRVKDALLLKFAQMGDSLEEIEEFLNVKIEVEYFGNIIGRNDFRGFDKVVILKTPNYSYIDYSMQFVYLQKLSGKAVGDIRVFEHEEVEAIRKSVVAGEIYQAIKRINRDLSKRADIYLFCSNKEAVDIVLNQLQNVQYVSQKLTVESKQKKSDRKPKEQSTFDKKVLLVQEALVANAKIACSIRKKELREQVGILDKHLFAKILKTLDSFLQANHIENQGQKLIFK</sequence>
<organism evidence="1 2">
    <name type="scientific">Priestia veravalensis</name>
    <dbReference type="NCBI Taxonomy" id="1414648"/>
    <lineage>
        <taxon>Bacteria</taxon>
        <taxon>Bacillati</taxon>
        <taxon>Bacillota</taxon>
        <taxon>Bacilli</taxon>
        <taxon>Bacillales</taxon>
        <taxon>Bacillaceae</taxon>
        <taxon>Priestia</taxon>
    </lineage>
</organism>
<protein>
    <submittedName>
        <fullName evidence="1">Uncharacterized protein</fullName>
    </submittedName>
</protein>
<comment type="caution">
    <text evidence="1">The sequence shown here is derived from an EMBL/GenBank/DDBJ whole genome shotgun (WGS) entry which is preliminary data.</text>
</comment>
<evidence type="ECO:0000313" key="1">
    <source>
        <dbReference type="EMBL" id="KSU89216.1"/>
    </source>
</evidence>
<accession>A0A0V8JRG5</accession>
<keyword evidence="2" id="KW-1185">Reference proteome</keyword>
<proteinExistence type="predicted"/>
<dbReference type="EMBL" id="LNQP01000008">
    <property type="protein sequence ID" value="KSU89216.1"/>
    <property type="molecule type" value="Genomic_DNA"/>
</dbReference>
<dbReference type="AlphaFoldDB" id="A0A0V8JRG5"/>
<dbReference type="SUPFAM" id="SSF52540">
    <property type="entry name" value="P-loop containing nucleoside triphosphate hydrolases"/>
    <property type="match status" value="1"/>
</dbReference>